<gene>
    <name evidence="1" type="ORF">PO250_07915</name>
</gene>
<name>A0AAJ1MC70_LIMMU</name>
<dbReference type="AlphaFoldDB" id="A0AAJ1MC70"/>
<comment type="caution">
    <text evidence="1">The sequence shown here is derived from an EMBL/GenBank/DDBJ whole genome shotgun (WGS) entry which is preliminary data.</text>
</comment>
<proteinExistence type="predicted"/>
<organism evidence="1 2">
    <name type="scientific">Limosilactobacillus mucosae</name>
    <name type="common">Lactobacillus mucosae</name>
    <dbReference type="NCBI Taxonomy" id="97478"/>
    <lineage>
        <taxon>Bacteria</taxon>
        <taxon>Bacillati</taxon>
        <taxon>Bacillota</taxon>
        <taxon>Bacilli</taxon>
        <taxon>Lactobacillales</taxon>
        <taxon>Lactobacillaceae</taxon>
        <taxon>Limosilactobacillus</taxon>
    </lineage>
</organism>
<dbReference type="EMBL" id="JAQONE010000024">
    <property type="protein sequence ID" value="MDC2830218.1"/>
    <property type="molecule type" value="Genomic_DNA"/>
</dbReference>
<dbReference type="RefSeq" id="WP_272209289.1">
    <property type="nucleotide sequence ID" value="NZ_JAQOMW010000022.1"/>
</dbReference>
<sequence>MKHTKKELRRLMNEDSDRGQMATEIVRLRAELDKTKKELYYARMDRDIAKKAQALFKTSASKSKRKQ</sequence>
<accession>A0AAJ1MC70</accession>
<evidence type="ECO:0000313" key="2">
    <source>
        <dbReference type="Proteomes" id="UP001220670"/>
    </source>
</evidence>
<dbReference type="Proteomes" id="UP001220670">
    <property type="component" value="Unassembled WGS sequence"/>
</dbReference>
<evidence type="ECO:0000313" key="1">
    <source>
        <dbReference type="EMBL" id="MDC2830218.1"/>
    </source>
</evidence>
<reference evidence="1" key="1">
    <citation type="submission" date="2023-01" db="EMBL/GenBank/DDBJ databases">
        <title>Genome analysis of 13 Lactobacillus isolated from gut of wild boar.</title>
        <authorList>
            <person name="Papp P."/>
            <person name="Libisch B."/>
            <person name="Nagy T."/>
            <person name="Olasz F."/>
        </authorList>
    </citation>
    <scope>NUCLEOTIDE SEQUENCE</scope>
    <source>
        <strain evidence="1">F146</strain>
    </source>
</reference>
<protein>
    <submittedName>
        <fullName evidence="1">Uncharacterized protein</fullName>
    </submittedName>
</protein>